<evidence type="ECO:0000313" key="2">
    <source>
        <dbReference type="Proteomes" id="UP000001312"/>
    </source>
</evidence>
<organism evidence="1 2">
    <name type="scientific">Sclerotinia sclerotiorum (strain ATCC 18683 / 1980 / Ss-1)</name>
    <name type="common">White mold</name>
    <name type="synonym">Whetzelinia sclerotiorum</name>
    <dbReference type="NCBI Taxonomy" id="665079"/>
    <lineage>
        <taxon>Eukaryota</taxon>
        <taxon>Fungi</taxon>
        <taxon>Dikarya</taxon>
        <taxon>Ascomycota</taxon>
        <taxon>Pezizomycotina</taxon>
        <taxon>Leotiomycetes</taxon>
        <taxon>Helotiales</taxon>
        <taxon>Sclerotiniaceae</taxon>
        <taxon>Sclerotinia</taxon>
    </lineage>
</organism>
<name>A7F016_SCLS1</name>
<protein>
    <submittedName>
        <fullName evidence="1">Uncharacterized protein</fullName>
    </submittedName>
</protein>
<keyword evidence="2" id="KW-1185">Reference proteome</keyword>
<accession>A7F016</accession>
<evidence type="ECO:0000313" key="1">
    <source>
        <dbReference type="EMBL" id="EDN95058.1"/>
    </source>
</evidence>
<dbReference type="KEGG" id="ssl:SS1G_10933"/>
<dbReference type="RefSeq" id="XP_001588486.1">
    <property type="nucleotide sequence ID" value="XM_001588436.1"/>
</dbReference>
<sequence length="118" mass="13095">MVDEYLFVPSQILSLAVTKDQARTGVVSKGLILACTTKPGCGVLCGIRYNFDMGEELLLAQRTYGNYYSKSNMSKVINQLSPDSPLATSRVRYGWESENNLIQAVAEIFESNRVYSSL</sequence>
<dbReference type="AlphaFoldDB" id="A7F016"/>
<dbReference type="InParanoid" id="A7F016"/>
<dbReference type="GeneID" id="5484298"/>
<gene>
    <name evidence="1" type="ORF">SS1G_10933</name>
</gene>
<dbReference type="Proteomes" id="UP000001312">
    <property type="component" value="Unassembled WGS sequence"/>
</dbReference>
<proteinExistence type="predicted"/>
<dbReference type="EMBL" id="CH476636">
    <property type="protein sequence ID" value="EDN95058.1"/>
    <property type="molecule type" value="Genomic_DNA"/>
</dbReference>
<reference evidence="2" key="1">
    <citation type="journal article" date="2011" name="PLoS Genet.">
        <title>Genomic analysis of the necrotrophic fungal pathogens Sclerotinia sclerotiorum and Botrytis cinerea.</title>
        <authorList>
            <person name="Amselem J."/>
            <person name="Cuomo C.A."/>
            <person name="van Kan J.A."/>
            <person name="Viaud M."/>
            <person name="Benito E.P."/>
            <person name="Couloux A."/>
            <person name="Coutinho P.M."/>
            <person name="de Vries R.P."/>
            <person name="Dyer P.S."/>
            <person name="Fillinger S."/>
            <person name="Fournier E."/>
            <person name="Gout L."/>
            <person name="Hahn M."/>
            <person name="Kohn L."/>
            <person name="Lapalu N."/>
            <person name="Plummer K.M."/>
            <person name="Pradier J.M."/>
            <person name="Quevillon E."/>
            <person name="Sharon A."/>
            <person name="Simon A."/>
            <person name="ten Have A."/>
            <person name="Tudzynski B."/>
            <person name="Tudzynski P."/>
            <person name="Wincker P."/>
            <person name="Andrew M."/>
            <person name="Anthouard V."/>
            <person name="Beever R.E."/>
            <person name="Beffa R."/>
            <person name="Benoit I."/>
            <person name="Bouzid O."/>
            <person name="Brault B."/>
            <person name="Chen Z."/>
            <person name="Choquer M."/>
            <person name="Collemare J."/>
            <person name="Cotton P."/>
            <person name="Danchin E.G."/>
            <person name="Da Silva C."/>
            <person name="Gautier A."/>
            <person name="Giraud C."/>
            <person name="Giraud T."/>
            <person name="Gonzalez C."/>
            <person name="Grossetete S."/>
            <person name="Guldener U."/>
            <person name="Henrissat B."/>
            <person name="Howlett B.J."/>
            <person name="Kodira C."/>
            <person name="Kretschmer M."/>
            <person name="Lappartient A."/>
            <person name="Leroch M."/>
            <person name="Levis C."/>
            <person name="Mauceli E."/>
            <person name="Neuveglise C."/>
            <person name="Oeser B."/>
            <person name="Pearson M."/>
            <person name="Poulain J."/>
            <person name="Poussereau N."/>
            <person name="Quesneville H."/>
            <person name="Rascle C."/>
            <person name="Schumacher J."/>
            <person name="Segurens B."/>
            <person name="Sexton A."/>
            <person name="Silva E."/>
            <person name="Sirven C."/>
            <person name="Soanes D.M."/>
            <person name="Talbot N.J."/>
            <person name="Templeton M."/>
            <person name="Yandava C."/>
            <person name="Yarden O."/>
            <person name="Zeng Q."/>
            <person name="Rollins J.A."/>
            <person name="Lebrun M.H."/>
            <person name="Dickman M."/>
        </authorList>
    </citation>
    <scope>NUCLEOTIDE SEQUENCE [LARGE SCALE GENOMIC DNA]</scope>
    <source>
        <strain evidence="2">ATCC 18683 / 1980 / Ss-1</strain>
    </source>
</reference>